<feature type="region of interest" description="Disordered" evidence="1">
    <location>
        <begin position="22"/>
        <end position="45"/>
    </location>
</feature>
<reference evidence="2" key="1">
    <citation type="submission" date="2016-11" db="EMBL/GenBank/DDBJ databases">
        <title>The genome sequence of Colletotrichum cuscutae.</title>
        <authorList>
            <person name="Baroncelli R."/>
        </authorList>
    </citation>
    <scope>NUCLEOTIDE SEQUENCE</scope>
    <source>
        <strain evidence="2">IMI 304802</strain>
    </source>
</reference>
<evidence type="ECO:0000313" key="2">
    <source>
        <dbReference type="EMBL" id="KAK1451046.1"/>
    </source>
</evidence>
<dbReference type="AlphaFoldDB" id="A0AAI9XK95"/>
<sequence length="92" mass="9648">MVECGRRQGCGGELVKKSWRGVGTPNLASSLQPPRCHGTDDVGRSSHILASPGRPAFGMHMETSVQPIRAASPNFMSCAATASAEPDNIRVG</sequence>
<protein>
    <submittedName>
        <fullName evidence="2">Uncharacterized protein</fullName>
    </submittedName>
</protein>
<gene>
    <name evidence="2" type="ORF">CCUS01_11222</name>
</gene>
<dbReference type="Proteomes" id="UP001239213">
    <property type="component" value="Unassembled WGS sequence"/>
</dbReference>
<dbReference type="EMBL" id="MPDP01000301">
    <property type="protein sequence ID" value="KAK1451046.1"/>
    <property type="molecule type" value="Genomic_DNA"/>
</dbReference>
<evidence type="ECO:0000313" key="3">
    <source>
        <dbReference type="Proteomes" id="UP001239213"/>
    </source>
</evidence>
<accession>A0AAI9XK95</accession>
<keyword evidence="3" id="KW-1185">Reference proteome</keyword>
<name>A0AAI9XK95_9PEZI</name>
<comment type="caution">
    <text evidence="2">The sequence shown here is derived from an EMBL/GenBank/DDBJ whole genome shotgun (WGS) entry which is preliminary data.</text>
</comment>
<organism evidence="2 3">
    <name type="scientific">Colletotrichum cuscutae</name>
    <dbReference type="NCBI Taxonomy" id="1209917"/>
    <lineage>
        <taxon>Eukaryota</taxon>
        <taxon>Fungi</taxon>
        <taxon>Dikarya</taxon>
        <taxon>Ascomycota</taxon>
        <taxon>Pezizomycotina</taxon>
        <taxon>Sordariomycetes</taxon>
        <taxon>Hypocreomycetidae</taxon>
        <taxon>Glomerellales</taxon>
        <taxon>Glomerellaceae</taxon>
        <taxon>Colletotrichum</taxon>
        <taxon>Colletotrichum acutatum species complex</taxon>
    </lineage>
</organism>
<evidence type="ECO:0000256" key="1">
    <source>
        <dbReference type="SAM" id="MobiDB-lite"/>
    </source>
</evidence>
<proteinExistence type="predicted"/>